<sequence length="109" mass="12766">MVPQEDTFITLPDGILDKLQPLEESIPVTSLEIINNLQPKEYYQELTQEEEDFLEIYDGLINPNNKNKKEKTNNEMSLIEEENNDNSSIELLSIHEEKKIIKNEITKYL</sequence>
<protein>
    <submittedName>
        <fullName evidence="1">Uncharacterized protein</fullName>
    </submittedName>
</protein>
<reference evidence="1" key="1">
    <citation type="submission" date="2021-03" db="EMBL/GenBank/DDBJ databases">
        <title>Draft genome sequence of rust myrtle Austropuccinia psidii MF-1, a brazilian biotype.</title>
        <authorList>
            <person name="Quecine M.C."/>
            <person name="Pachon D.M.R."/>
            <person name="Bonatelli M.L."/>
            <person name="Correr F.H."/>
            <person name="Franceschini L.M."/>
            <person name="Leite T.F."/>
            <person name="Margarido G.R.A."/>
            <person name="Almeida C.A."/>
            <person name="Ferrarezi J.A."/>
            <person name="Labate C.A."/>
        </authorList>
    </citation>
    <scope>NUCLEOTIDE SEQUENCE</scope>
    <source>
        <strain evidence="1">MF-1</strain>
    </source>
</reference>
<gene>
    <name evidence="1" type="ORF">O181_042982</name>
</gene>
<dbReference type="EMBL" id="AVOT02017260">
    <property type="protein sequence ID" value="MBW0503267.1"/>
    <property type="molecule type" value="Genomic_DNA"/>
</dbReference>
<proteinExistence type="predicted"/>
<name>A0A9Q3DNW8_9BASI</name>
<evidence type="ECO:0000313" key="2">
    <source>
        <dbReference type="Proteomes" id="UP000765509"/>
    </source>
</evidence>
<dbReference type="AlphaFoldDB" id="A0A9Q3DNW8"/>
<organism evidence="1 2">
    <name type="scientific">Austropuccinia psidii MF-1</name>
    <dbReference type="NCBI Taxonomy" id="1389203"/>
    <lineage>
        <taxon>Eukaryota</taxon>
        <taxon>Fungi</taxon>
        <taxon>Dikarya</taxon>
        <taxon>Basidiomycota</taxon>
        <taxon>Pucciniomycotina</taxon>
        <taxon>Pucciniomycetes</taxon>
        <taxon>Pucciniales</taxon>
        <taxon>Sphaerophragmiaceae</taxon>
        <taxon>Austropuccinia</taxon>
    </lineage>
</organism>
<dbReference type="Proteomes" id="UP000765509">
    <property type="component" value="Unassembled WGS sequence"/>
</dbReference>
<accession>A0A9Q3DNW8</accession>
<comment type="caution">
    <text evidence="1">The sequence shown here is derived from an EMBL/GenBank/DDBJ whole genome shotgun (WGS) entry which is preliminary data.</text>
</comment>
<keyword evidence="2" id="KW-1185">Reference proteome</keyword>
<evidence type="ECO:0000313" key="1">
    <source>
        <dbReference type="EMBL" id="MBW0503267.1"/>
    </source>
</evidence>